<keyword evidence="3" id="KW-1185">Reference proteome</keyword>
<name>A0ABN2Z5L7_9MICC</name>
<sequence length="72" mass="7901">MLQPAGLEQRLRQVKSVHGDQCDLPGMVGEQVLQQPFEDRGFSGTWRPGDSEKAPSAPPEQRFGPGEELLLA</sequence>
<dbReference type="EMBL" id="BAAAQB010000031">
    <property type="protein sequence ID" value="GAA2137186.1"/>
    <property type="molecule type" value="Genomic_DNA"/>
</dbReference>
<evidence type="ECO:0000313" key="2">
    <source>
        <dbReference type="EMBL" id="GAA2137186.1"/>
    </source>
</evidence>
<evidence type="ECO:0000313" key="3">
    <source>
        <dbReference type="Proteomes" id="UP001500102"/>
    </source>
</evidence>
<evidence type="ECO:0000256" key="1">
    <source>
        <dbReference type="SAM" id="MobiDB-lite"/>
    </source>
</evidence>
<gene>
    <name evidence="2" type="ORF">GCM10009825_22990</name>
</gene>
<proteinExistence type="predicted"/>
<protein>
    <submittedName>
        <fullName evidence="2">Uncharacterized protein</fullName>
    </submittedName>
</protein>
<comment type="caution">
    <text evidence="2">The sequence shown here is derived from an EMBL/GenBank/DDBJ whole genome shotgun (WGS) entry which is preliminary data.</text>
</comment>
<organism evidence="2 3">
    <name type="scientific">Arthrobacter humicola</name>
    <dbReference type="NCBI Taxonomy" id="409291"/>
    <lineage>
        <taxon>Bacteria</taxon>
        <taxon>Bacillati</taxon>
        <taxon>Actinomycetota</taxon>
        <taxon>Actinomycetes</taxon>
        <taxon>Micrococcales</taxon>
        <taxon>Micrococcaceae</taxon>
        <taxon>Arthrobacter</taxon>
    </lineage>
</organism>
<reference evidence="2 3" key="1">
    <citation type="journal article" date="2019" name="Int. J. Syst. Evol. Microbiol.">
        <title>The Global Catalogue of Microorganisms (GCM) 10K type strain sequencing project: providing services to taxonomists for standard genome sequencing and annotation.</title>
        <authorList>
            <consortium name="The Broad Institute Genomics Platform"/>
            <consortium name="The Broad Institute Genome Sequencing Center for Infectious Disease"/>
            <person name="Wu L."/>
            <person name="Ma J."/>
        </authorList>
    </citation>
    <scope>NUCLEOTIDE SEQUENCE [LARGE SCALE GENOMIC DNA]</scope>
    <source>
        <strain evidence="2 3">JCM 15921</strain>
    </source>
</reference>
<feature type="region of interest" description="Disordered" evidence="1">
    <location>
        <begin position="39"/>
        <end position="72"/>
    </location>
</feature>
<accession>A0ABN2Z5L7</accession>
<dbReference type="Proteomes" id="UP001500102">
    <property type="component" value="Unassembled WGS sequence"/>
</dbReference>